<dbReference type="Pfam" id="PF01094">
    <property type="entry name" value="ANF_receptor"/>
    <property type="match status" value="1"/>
</dbReference>
<keyword evidence="7" id="KW-0472">Membrane</keyword>
<dbReference type="PANTHER" id="PTHR24061">
    <property type="entry name" value="CALCIUM-SENSING RECEPTOR-RELATED"/>
    <property type="match status" value="1"/>
</dbReference>
<keyword evidence="6" id="KW-0297">G-protein coupled receptor</keyword>
<comment type="caution">
    <text evidence="12">The sequence shown here is derived from an EMBL/GenBank/DDBJ whole genome shotgun (WGS) entry which is preliminary data.</text>
</comment>
<dbReference type="GO" id="GO:0005886">
    <property type="term" value="C:plasma membrane"/>
    <property type="evidence" value="ECO:0007669"/>
    <property type="project" value="UniProtKB-SubCell"/>
</dbReference>
<evidence type="ECO:0000256" key="5">
    <source>
        <dbReference type="ARBA" id="ARBA00022989"/>
    </source>
</evidence>
<dbReference type="GO" id="GO:0050917">
    <property type="term" value="P:sensory perception of umami taste"/>
    <property type="evidence" value="ECO:0007669"/>
    <property type="project" value="TreeGrafter"/>
</dbReference>
<dbReference type="OrthoDB" id="5984008at2759"/>
<dbReference type="PRINTS" id="PR00592">
    <property type="entry name" value="CASENSINGR"/>
</dbReference>
<feature type="domain" description="Receptor ligand binding region" evidence="11">
    <location>
        <begin position="56"/>
        <end position="435"/>
    </location>
</feature>
<evidence type="ECO:0000256" key="1">
    <source>
        <dbReference type="ARBA" id="ARBA00004651"/>
    </source>
</evidence>
<dbReference type="InterPro" id="IPR000337">
    <property type="entry name" value="GPCR_3"/>
</dbReference>
<name>A0A9Q0XAS7_9SAUR</name>
<gene>
    <name evidence="12" type="ORF">JRQ81_009756</name>
</gene>
<dbReference type="PRINTS" id="PR00248">
    <property type="entry name" value="GPCRMGR"/>
</dbReference>
<dbReference type="EMBL" id="JAPFRF010000020">
    <property type="protein sequence ID" value="KAJ7306408.1"/>
    <property type="molecule type" value="Genomic_DNA"/>
</dbReference>
<evidence type="ECO:0000256" key="10">
    <source>
        <dbReference type="ARBA" id="ARBA00023224"/>
    </source>
</evidence>
<dbReference type="GO" id="GO:0004930">
    <property type="term" value="F:G protein-coupled receptor activity"/>
    <property type="evidence" value="ECO:0007669"/>
    <property type="project" value="UniProtKB-KW"/>
</dbReference>
<reference evidence="12" key="1">
    <citation type="journal article" date="2023" name="DNA Res.">
        <title>Chromosome-level genome assembly of Phrynocephalus forsythii using third-generation DNA sequencing and Hi-C analysis.</title>
        <authorList>
            <person name="Qi Y."/>
            <person name="Zhao W."/>
            <person name="Zhao Y."/>
            <person name="Niu C."/>
            <person name="Cao S."/>
            <person name="Zhang Y."/>
        </authorList>
    </citation>
    <scope>NUCLEOTIDE SEQUENCE</scope>
    <source>
        <tissue evidence="12">Muscle</tissue>
    </source>
</reference>
<dbReference type="Gene3D" id="3.40.50.2300">
    <property type="match status" value="2"/>
</dbReference>
<dbReference type="Proteomes" id="UP001142489">
    <property type="component" value="Unassembled WGS sequence"/>
</dbReference>
<evidence type="ECO:0000256" key="2">
    <source>
        <dbReference type="ARBA" id="ARBA00022475"/>
    </source>
</evidence>
<proteinExistence type="predicted"/>
<dbReference type="InterPro" id="IPR028082">
    <property type="entry name" value="Peripla_BP_I"/>
</dbReference>
<dbReference type="InterPro" id="IPR001828">
    <property type="entry name" value="ANF_lig-bd_rcpt"/>
</dbReference>
<evidence type="ECO:0000256" key="6">
    <source>
        <dbReference type="ARBA" id="ARBA00023040"/>
    </source>
</evidence>
<accession>A0A9Q0XAS7</accession>
<evidence type="ECO:0000313" key="13">
    <source>
        <dbReference type="Proteomes" id="UP001142489"/>
    </source>
</evidence>
<keyword evidence="2" id="KW-1003">Cell membrane</keyword>
<protein>
    <recommendedName>
        <fullName evidence="11">Receptor ligand binding region domain-containing protein</fullName>
    </recommendedName>
</protein>
<keyword evidence="4" id="KW-0732">Signal</keyword>
<keyword evidence="3" id="KW-0812">Transmembrane</keyword>
<evidence type="ECO:0000256" key="4">
    <source>
        <dbReference type="ARBA" id="ARBA00022729"/>
    </source>
</evidence>
<keyword evidence="13" id="KW-1185">Reference proteome</keyword>
<evidence type="ECO:0000256" key="8">
    <source>
        <dbReference type="ARBA" id="ARBA00023170"/>
    </source>
</evidence>
<keyword evidence="5" id="KW-1133">Transmembrane helix</keyword>
<comment type="subcellular location">
    <subcellularLocation>
        <location evidence="1">Cell membrane</location>
        <topology evidence="1">Multi-pass membrane protein</topology>
    </subcellularLocation>
</comment>
<sequence>MKMAASEGPATQFSAPGDFVIGGMFAFHSKVRYRTMGGEPQFPECYSFYPIGYQQHLAMRFALEEINNSTSLLPGVRLGYEIHNTCNNPAVATKPTVSFLTRSPANGDAAEECGYASFKPRVIAVVGPSSSSLSSIVAPMLNFLSIPEVSFGSSSDTLSDRQNFPSFFRTIPSDRNQADAIVQLLTRFKWNWVAALATNNLYGRQALEIFVQEALVKDMCVAYEAILPESQDPADHSGELVDIAHRLENSRINATVVFAAPEEAEELLRVVVETRITRRVWIASECWSTSPSVALIPNLSNIGTLFGIALKSSSMPGFVEYLRDTLPHPLPTQTTKEVVHEQCPECSSLTYANFSATTHNPRFYSTFNTYKAVYAIGHALHQLLRCNVTRQACDMGQEVHPWQLLEEIARVNFTIESERLYFTETGDPPTGYDLIPLGLDPT</sequence>
<keyword evidence="9" id="KW-0325">Glycoprotein</keyword>
<dbReference type="SUPFAM" id="SSF53822">
    <property type="entry name" value="Periplasmic binding protein-like I"/>
    <property type="match status" value="1"/>
</dbReference>
<dbReference type="AlphaFoldDB" id="A0A9Q0XAS7"/>
<dbReference type="PANTHER" id="PTHR24061:SF3">
    <property type="entry name" value="TASTE RECEPTOR TYPE 1 MEMBER 1"/>
    <property type="match status" value="1"/>
</dbReference>
<dbReference type="InterPro" id="IPR000068">
    <property type="entry name" value="GPCR_3_Ca_sens_rcpt-rel"/>
</dbReference>
<organism evidence="12 13">
    <name type="scientific">Phrynocephalus forsythii</name>
    <dbReference type="NCBI Taxonomy" id="171643"/>
    <lineage>
        <taxon>Eukaryota</taxon>
        <taxon>Metazoa</taxon>
        <taxon>Chordata</taxon>
        <taxon>Craniata</taxon>
        <taxon>Vertebrata</taxon>
        <taxon>Euteleostomi</taxon>
        <taxon>Lepidosauria</taxon>
        <taxon>Squamata</taxon>
        <taxon>Bifurcata</taxon>
        <taxon>Unidentata</taxon>
        <taxon>Episquamata</taxon>
        <taxon>Toxicofera</taxon>
        <taxon>Iguania</taxon>
        <taxon>Acrodonta</taxon>
        <taxon>Agamidae</taxon>
        <taxon>Agaminae</taxon>
        <taxon>Phrynocephalus</taxon>
    </lineage>
</organism>
<evidence type="ECO:0000256" key="9">
    <source>
        <dbReference type="ARBA" id="ARBA00023180"/>
    </source>
</evidence>
<evidence type="ECO:0000313" key="12">
    <source>
        <dbReference type="EMBL" id="KAJ7306408.1"/>
    </source>
</evidence>
<dbReference type="FunFam" id="3.40.50.2300:FF:000016">
    <property type="entry name" value="Taste 1 receptor member 2"/>
    <property type="match status" value="1"/>
</dbReference>
<evidence type="ECO:0000256" key="7">
    <source>
        <dbReference type="ARBA" id="ARBA00023136"/>
    </source>
</evidence>
<keyword evidence="10" id="KW-0807">Transducer</keyword>
<evidence type="ECO:0000256" key="3">
    <source>
        <dbReference type="ARBA" id="ARBA00022692"/>
    </source>
</evidence>
<evidence type="ECO:0000259" key="11">
    <source>
        <dbReference type="Pfam" id="PF01094"/>
    </source>
</evidence>
<keyword evidence="8" id="KW-0675">Receptor</keyword>